<organism evidence="2 3">
    <name type="scientific">Paenibacillus peoriae</name>
    <dbReference type="NCBI Taxonomy" id="59893"/>
    <lineage>
        <taxon>Bacteria</taxon>
        <taxon>Bacillati</taxon>
        <taxon>Bacillota</taxon>
        <taxon>Bacilli</taxon>
        <taxon>Bacillales</taxon>
        <taxon>Paenibacillaceae</taxon>
        <taxon>Paenibacillus</taxon>
    </lineage>
</organism>
<reference evidence="2 3" key="1">
    <citation type="submission" date="2020-09" db="EMBL/GenBank/DDBJ databases">
        <title>Characterization of Paenibacillus peoriae strain ZF390 with broad-spectrum antimicrobial activity as a potential biocontrol agent.</title>
        <authorList>
            <person name="Li L."/>
            <person name="Zhao Y."/>
            <person name="Li B."/>
            <person name="Xie X."/>
        </authorList>
    </citation>
    <scope>NUCLEOTIDE SEQUENCE [LARGE SCALE GENOMIC DNA]</scope>
    <source>
        <strain evidence="2 3">ZF390</strain>
    </source>
</reference>
<name>A0A7H0Y9A9_9BACL</name>
<feature type="region of interest" description="Disordered" evidence="1">
    <location>
        <begin position="1"/>
        <end position="21"/>
    </location>
</feature>
<protein>
    <submittedName>
        <fullName evidence="2">Uncharacterized protein</fullName>
    </submittedName>
</protein>
<dbReference type="EMBL" id="CP061172">
    <property type="protein sequence ID" value="QNR67667.1"/>
    <property type="molecule type" value="Genomic_DNA"/>
</dbReference>
<proteinExistence type="predicted"/>
<dbReference type="RefSeq" id="WP_069290776.1">
    <property type="nucleotide sequence ID" value="NZ_CP061172.1"/>
</dbReference>
<accession>A0A7H0Y9A9</accession>
<evidence type="ECO:0000313" key="3">
    <source>
        <dbReference type="Proteomes" id="UP000516384"/>
    </source>
</evidence>
<dbReference type="AlphaFoldDB" id="A0A7H0Y9A9"/>
<sequence length="76" mass="8703">MNTNTGGKPRKRGQRKNSLDIPQRFLDRLSPSVLETSRVAQDERASVSPEILTLEGLFKRYYTAYSIFFIHQFAGP</sequence>
<gene>
    <name evidence="2" type="ORF">IAQ67_00465</name>
</gene>
<evidence type="ECO:0000256" key="1">
    <source>
        <dbReference type="SAM" id="MobiDB-lite"/>
    </source>
</evidence>
<dbReference type="Proteomes" id="UP000516384">
    <property type="component" value="Chromosome"/>
</dbReference>
<evidence type="ECO:0000313" key="2">
    <source>
        <dbReference type="EMBL" id="QNR67667.1"/>
    </source>
</evidence>